<protein>
    <submittedName>
        <fullName evidence="1">Uncharacterized protein</fullName>
    </submittedName>
</protein>
<organism evidence="1 2">
    <name type="scientific">Pterulicium gracile</name>
    <dbReference type="NCBI Taxonomy" id="1884261"/>
    <lineage>
        <taxon>Eukaryota</taxon>
        <taxon>Fungi</taxon>
        <taxon>Dikarya</taxon>
        <taxon>Basidiomycota</taxon>
        <taxon>Agaricomycotina</taxon>
        <taxon>Agaricomycetes</taxon>
        <taxon>Agaricomycetidae</taxon>
        <taxon>Agaricales</taxon>
        <taxon>Pleurotineae</taxon>
        <taxon>Pterulaceae</taxon>
        <taxon>Pterulicium</taxon>
    </lineage>
</organism>
<dbReference type="AlphaFoldDB" id="A0A5C3QE11"/>
<sequence>MCKLNSCPAVATRTLSDADRETQASFSERIILSVVSALAQATLLHDTQSQGLGDSALCATALAEALHFISSEANDKAGIKCLARRHPKFLDIVFLFLFTSRTEQELLKVQRLSVCRCLSNAASKDLPNSKDFATKLHHHRVRAGRRFDGNKSSNDFEDMCQLLFKIAGSFVGELSLASLTRKLRRKPTTDPHFYMVVAASFVLEQHGISTTMGACGVWIQFMPSPVVLYFVNTRFKHTPKEFYRHCFASEWPFLLPSFVKYLQSSVNPLKEHRPLTGKLFIPQEAIVDLFYQIFFSLGEAADTELSVCFAPHARQLYDSYLYLLESYASHTSRLLKIVECNPTSGDPA</sequence>
<accession>A0A5C3QE11</accession>
<keyword evidence="2" id="KW-1185">Reference proteome</keyword>
<evidence type="ECO:0000313" key="1">
    <source>
        <dbReference type="EMBL" id="TFK99319.1"/>
    </source>
</evidence>
<proteinExistence type="predicted"/>
<dbReference type="Proteomes" id="UP000305067">
    <property type="component" value="Unassembled WGS sequence"/>
</dbReference>
<reference evidence="1 2" key="1">
    <citation type="journal article" date="2019" name="Nat. Ecol. Evol.">
        <title>Megaphylogeny resolves global patterns of mushroom evolution.</title>
        <authorList>
            <person name="Varga T."/>
            <person name="Krizsan K."/>
            <person name="Foldi C."/>
            <person name="Dima B."/>
            <person name="Sanchez-Garcia M."/>
            <person name="Sanchez-Ramirez S."/>
            <person name="Szollosi G.J."/>
            <person name="Szarkandi J.G."/>
            <person name="Papp V."/>
            <person name="Albert L."/>
            <person name="Andreopoulos W."/>
            <person name="Angelini C."/>
            <person name="Antonin V."/>
            <person name="Barry K.W."/>
            <person name="Bougher N.L."/>
            <person name="Buchanan P."/>
            <person name="Buyck B."/>
            <person name="Bense V."/>
            <person name="Catcheside P."/>
            <person name="Chovatia M."/>
            <person name="Cooper J."/>
            <person name="Damon W."/>
            <person name="Desjardin D."/>
            <person name="Finy P."/>
            <person name="Geml J."/>
            <person name="Haridas S."/>
            <person name="Hughes K."/>
            <person name="Justo A."/>
            <person name="Karasinski D."/>
            <person name="Kautmanova I."/>
            <person name="Kiss B."/>
            <person name="Kocsube S."/>
            <person name="Kotiranta H."/>
            <person name="LaButti K.M."/>
            <person name="Lechner B.E."/>
            <person name="Liimatainen K."/>
            <person name="Lipzen A."/>
            <person name="Lukacs Z."/>
            <person name="Mihaltcheva S."/>
            <person name="Morgado L.N."/>
            <person name="Niskanen T."/>
            <person name="Noordeloos M.E."/>
            <person name="Ohm R.A."/>
            <person name="Ortiz-Santana B."/>
            <person name="Ovrebo C."/>
            <person name="Racz N."/>
            <person name="Riley R."/>
            <person name="Savchenko A."/>
            <person name="Shiryaev A."/>
            <person name="Soop K."/>
            <person name="Spirin V."/>
            <person name="Szebenyi C."/>
            <person name="Tomsovsky M."/>
            <person name="Tulloss R.E."/>
            <person name="Uehling J."/>
            <person name="Grigoriev I.V."/>
            <person name="Vagvolgyi C."/>
            <person name="Papp T."/>
            <person name="Martin F.M."/>
            <person name="Miettinen O."/>
            <person name="Hibbett D.S."/>
            <person name="Nagy L.G."/>
        </authorList>
    </citation>
    <scope>NUCLEOTIDE SEQUENCE [LARGE SCALE GENOMIC DNA]</scope>
    <source>
        <strain evidence="1 2">CBS 309.79</strain>
    </source>
</reference>
<dbReference type="EMBL" id="ML178834">
    <property type="protein sequence ID" value="TFK99319.1"/>
    <property type="molecule type" value="Genomic_DNA"/>
</dbReference>
<name>A0A5C3QE11_9AGAR</name>
<evidence type="ECO:0000313" key="2">
    <source>
        <dbReference type="Proteomes" id="UP000305067"/>
    </source>
</evidence>
<gene>
    <name evidence="1" type="ORF">BDV98DRAFT_657428</name>
</gene>